<comment type="caution">
    <text evidence="2">The sequence shown here is derived from an EMBL/GenBank/DDBJ whole genome shotgun (WGS) entry which is preliminary data.</text>
</comment>
<dbReference type="EMBL" id="MVHJ01000001">
    <property type="protein sequence ID" value="ORA07053.1"/>
    <property type="molecule type" value="Genomic_DNA"/>
</dbReference>
<evidence type="ECO:0000259" key="1">
    <source>
        <dbReference type="Pfam" id="PF04230"/>
    </source>
</evidence>
<proteinExistence type="predicted"/>
<evidence type="ECO:0000313" key="2">
    <source>
        <dbReference type="EMBL" id="ORA07053.1"/>
    </source>
</evidence>
<evidence type="ECO:0000313" key="3">
    <source>
        <dbReference type="Proteomes" id="UP000192366"/>
    </source>
</evidence>
<sequence>MVIAPPAAGNIGDQALVESALHNIVGDVHLIVRKAGDVQLEHLPATGRALTEIVLPDLIYGRGLARRRDVRRYRSLLNDASSVRIVGADIMDGRYCLRASIARARMAQIAVEHGVPAAVLGFSWSPKARARAVRAVKRASDAGVVLYARDPASHRRLDKIGVQPASAADVVFTQDSADRDAARRVLDQIGVTNGERYVLVNASGLVGKSAQVASYVEVIRSVRARGITPVLLPHVSRKTADDQHALDQIVAAVTDPLPRVSSLQLPDVVRGLCAGATAVVTGRMHLGVMSLRMGTPAVIVSTQGKVEGLMEMFGMPECCVGADPQLSDMPVTTTAVLDDHDGYVAKIAERLPSVIALAERNFG</sequence>
<dbReference type="PANTHER" id="PTHR36836">
    <property type="entry name" value="COLANIC ACID BIOSYNTHESIS PROTEIN WCAK"/>
    <property type="match status" value="1"/>
</dbReference>
<dbReference type="InterPro" id="IPR007345">
    <property type="entry name" value="Polysacch_pyruvyl_Trfase"/>
</dbReference>
<reference evidence="2 3" key="1">
    <citation type="submission" date="2017-02" db="EMBL/GenBank/DDBJ databases">
        <title>The new phylogeny of genus Mycobacterium.</title>
        <authorList>
            <person name="Tortoli E."/>
            <person name="Trovato A."/>
            <person name="Cirillo D.M."/>
        </authorList>
    </citation>
    <scope>NUCLEOTIDE SEQUENCE [LARGE SCALE GENOMIC DNA]</scope>
    <source>
        <strain evidence="2 3">DSM 45578</strain>
    </source>
</reference>
<dbReference type="STRING" id="564198.BST17_00835"/>
<dbReference type="PANTHER" id="PTHR36836:SF1">
    <property type="entry name" value="COLANIC ACID BIOSYNTHESIS PROTEIN WCAK"/>
    <property type="match status" value="1"/>
</dbReference>
<name>A0A1W9Z451_MYCBA</name>
<protein>
    <recommendedName>
        <fullName evidence="1">Polysaccharide pyruvyl transferase domain-containing protein</fullName>
    </recommendedName>
</protein>
<feature type="domain" description="Polysaccharide pyruvyl transferase" evidence="1">
    <location>
        <begin position="65"/>
        <end position="302"/>
    </location>
</feature>
<accession>A0A1W9Z451</accession>
<dbReference type="Proteomes" id="UP000192366">
    <property type="component" value="Unassembled WGS sequence"/>
</dbReference>
<dbReference type="AlphaFoldDB" id="A0A1W9Z451"/>
<organism evidence="2 3">
    <name type="scientific">Mycolicibacterium bacteremicum</name>
    <name type="common">Mycobacterium bacteremicum</name>
    <dbReference type="NCBI Taxonomy" id="564198"/>
    <lineage>
        <taxon>Bacteria</taxon>
        <taxon>Bacillati</taxon>
        <taxon>Actinomycetota</taxon>
        <taxon>Actinomycetes</taxon>
        <taxon>Mycobacteriales</taxon>
        <taxon>Mycobacteriaceae</taxon>
        <taxon>Mycolicibacterium</taxon>
    </lineage>
</organism>
<keyword evidence="3" id="KW-1185">Reference proteome</keyword>
<dbReference type="Pfam" id="PF04230">
    <property type="entry name" value="PS_pyruv_trans"/>
    <property type="match status" value="1"/>
</dbReference>
<gene>
    <name evidence="2" type="ORF">BST17_00835</name>
</gene>